<dbReference type="Proteomes" id="UP000304928">
    <property type="component" value="Unassembled WGS sequence"/>
</dbReference>
<feature type="compositionally biased region" description="Low complexity" evidence="1">
    <location>
        <begin position="456"/>
        <end position="468"/>
    </location>
</feature>
<comment type="caution">
    <text evidence="2">The sequence shown here is derived from an EMBL/GenBank/DDBJ whole genome shotgun (WGS) entry which is preliminary data.</text>
</comment>
<feature type="compositionally biased region" description="Polar residues" evidence="1">
    <location>
        <begin position="1108"/>
        <end position="1124"/>
    </location>
</feature>
<feature type="compositionally biased region" description="Basic and acidic residues" evidence="1">
    <location>
        <begin position="714"/>
        <end position="727"/>
    </location>
</feature>
<dbReference type="PANTHER" id="PTHR42068">
    <property type="entry name" value="YALI0B18964P"/>
    <property type="match status" value="1"/>
</dbReference>
<feature type="region of interest" description="Disordered" evidence="1">
    <location>
        <begin position="425"/>
        <end position="499"/>
    </location>
</feature>
<feature type="compositionally biased region" description="Basic residues" evidence="1">
    <location>
        <begin position="1184"/>
        <end position="1196"/>
    </location>
</feature>
<reference evidence="2 3" key="1">
    <citation type="submission" date="2018-10" db="EMBL/GenBank/DDBJ databases">
        <title>Fifty Aureobasidium pullulans genomes reveal a recombining polyextremotolerant generalist.</title>
        <authorList>
            <person name="Gostincar C."/>
            <person name="Turk M."/>
            <person name="Zajc J."/>
            <person name="Gunde-Cimerman N."/>
        </authorList>
    </citation>
    <scope>NUCLEOTIDE SEQUENCE [LARGE SCALE GENOMIC DNA]</scope>
    <source>
        <strain evidence="2 3">EXF-10507</strain>
    </source>
</reference>
<feature type="compositionally biased region" description="Low complexity" evidence="1">
    <location>
        <begin position="176"/>
        <end position="188"/>
    </location>
</feature>
<feature type="compositionally biased region" description="Polar residues" evidence="1">
    <location>
        <begin position="235"/>
        <end position="252"/>
    </location>
</feature>
<feature type="compositionally biased region" description="Polar residues" evidence="1">
    <location>
        <begin position="743"/>
        <end position="754"/>
    </location>
</feature>
<sequence>MSNSSKPGRRNGFSQSKRERSAVVPVVPAPSLHHPESLHNITAANDFVPPFLKVSATWRLLLLLLIPFPWRTPSCSFPLFDESPSTTLSLPGTAEPSLIANLEPDNFVDTHYILSYISAFEAFRSALSLSRQSINKTLIRSLHLLDVVRSSNRLAGINPLKNFARRKSSGNILDLPSESTSPAPASSSFRVLERPDKAATPGSGGYPGGPVKRTSGGRPGSSILLNRKSGKSQEDLVQSANRSVAQKSQSRPHTVYGVLNRGRGSGGTALSGSSGYFDNSSSSARYSSSSTLPSSIEAEHEAENEDLFPRKNGANNSSNLSSNRSSAASNALPEPPSFSARAGRAMSFGLRSKQNASPGTMTAATAHMPDLPENSLIRDRATTMSSNASTAVPPRLDANLGSMSDFGSDFGMNMFEGLSSPRQAKNNVAAPQPAHDNYGRSVRRQQSPGFNNYNNAYQQRPPQQASQPLPAPPAHRYDPTPSPEAAVEPETRHRPANLSAASANRYSWASRTSNDGLMSPAIGSDISSPPMNPPSTFARFRPGYQPVPDRYGSPANETEPEHERADSYSSEEDASRPISRARSPLVESYTAPTSPQRVVPAARNPTIATVTRDDLSSSESLGESQHTTPRANNLRPTSNTSDGMFDHSPSGPTSRAVHVAAPPVTSRTQSQQFSPTKRMTRKEFEAQRREASPEESEESEESEEEGYDDDDEAERQAELARQRRKQEANLSVYRQQMKKVSGGNPSELPSQNGRPSLDRASYSAPGLTRDFSNVSLGAEQEEEDDEVPLGILQAHGFPSKGRPPTRLASAPPTPGSVVNGGMGGGSLPVFARNLPADPYFGAGLVNPSNRESLAFGSGGSVYGGASPSMHQLPQMPQMMPPQQMPGMPQAGGGLVGVIAGEERARAARRVNHNGGATFNANGLPLPGNMHSNMPPQLMPRSNSMMNVAPPQMGPQMGMGGFMPQIPQMPQMMGAEQQNTQQMMQLMFQQTQMMQQMMAMQGGQMQQMPQMNSPQMQNGGFPNMLPNGMQRPMSMGGPNGQQQPGMLGPQGGMHQQRSSTMTNLKPPGYAGSMYDYSLSAPRGGYTPSIAPSERSNVGMPSRYRPVTVEGSTSRTASMTSQSGVQNFAKKNASTGSFLNPNNIPATNGSNVPRTTIKVIDKPKGSPRSPQPRADEEDDDEGWAQLRKKREERKKRGTGSKSQEQTLEELYQGFN</sequence>
<feature type="compositionally biased region" description="Polar residues" evidence="1">
    <location>
        <begin position="444"/>
        <end position="455"/>
    </location>
</feature>
<evidence type="ECO:0000313" key="2">
    <source>
        <dbReference type="EMBL" id="THW95080.1"/>
    </source>
</evidence>
<feature type="compositionally biased region" description="Polar residues" evidence="1">
    <location>
        <begin position="352"/>
        <end position="363"/>
    </location>
</feature>
<name>A0A4S9BN83_AURPU</name>
<feature type="compositionally biased region" description="Polar residues" evidence="1">
    <location>
        <begin position="1130"/>
        <end position="1152"/>
    </location>
</feature>
<feature type="region of interest" description="Disordered" evidence="1">
    <location>
        <begin position="519"/>
        <end position="768"/>
    </location>
</feature>
<feature type="compositionally biased region" description="Polar residues" evidence="1">
    <location>
        <begin position="625"/>
        <end position="642"/>
    </location>
</feature>
<feature type="compositionally biased region" description="Low complexity" evidence="1">
    <location>
        <begin position="270"/>
        <end position="295"/>
    </location>
</feature>
<proteinExistence type="predicted"/>
<feature type="compositionally biased region" description="Low complexity" evidence="1">
    <location>
        <begin position="312"/>
        <end position="331"/>
    </location>
</feature>
<organism evidence="2 3">
    <name type="scientific">Aureobasidium pullulans</name>
    <name type="common">Black yeast</name>
    <name type="synonym">Pullularia pullulans</name>
    <dbReference type="NCBI Taxonomy" id="5580"/>
    <lineage>
        <taxon>Eukaryota</taxon>
        <taxon>Fungi</taxon>
        <taxon>Dikarya</taxon>
        <taxon>Ascomycota</taxon>
        <taxon>Pezizomycotina</taxon>
        <taxon>Dothideomycetes</taxon>
        <taxon>Dothideomycetidae</taxon>
        <taxon>Dothideales</taxon>
        <taxon>Saccotheciaceae</taxon>
        <taxon>Aureobasidium</taxon>
    </lineage>
</organism>
<feature type="region of interest" description="Disordered" evidence="1">
    <location>
        <begin position="1086"/>
        <end position="1213"/>
    </location>
</feature>
<feature type="region of interest" description="Disordered" evidence="1">
    <location>
        <begin position="171"/>
        <end position="340"/>
    </location>
</feature>
<dbReference type="EMBL" id="QZAR01000014">
    <property type="protein sequence ID" value="THW95080.1"/>
    <property type="molecule type" value="Genomic_DNA"/>
</dbReference>
<accession>A0A4S9BN83</accession>
<feature type="region of interest" description="Disordered" evidence="1">
    <location>
        <begin position="796"/>
        <end position="815"/>
    </location>
</feature>
<evidence type="ECO:0000256" key="1">
    <source>
        <dbReference type="SAM" id="MobiDB-lite"/>
    </source>
</evidence>
<feature type="region of interest" description="Disordered" evidence="1">
    <location>
        <begin position="352"/>
        <end position="371"/>
    </location>
</feature>
<gene>
    <name evidence="2" type="ORF">D6D15_01638</name>
</gene>
<dbReference type="AlphaFoldDB" id="A0A4S9BN83"/>
<feature type="compositionally biased region" description="Basic and acidic residues" evidence="1">
    <location>
        <begin position="681"/>
        <end position="692"/>
    </location>
</feature>
<feature type="region of interest" description="Disordered" evidence="1">
    <location>
        <begin position="1"/>
        <end position="23"/>
    </location>
</feature>
<feature type="compositionally biased region" description="Polar residues" evidence="1">
    <location>
        <begin position="665"/>
        <end position="677"/>
    </location>
</feature>
<dbReference type="PANTHER" id="PTHR42068:SF1">
    <property type="entry name" value="YALI0B18964P"/>
    <property type="match status" value="1"/>
</dbReference>
<protein>
    <submittedName>
        <fullName evidence="2">Uncharacterized protein</fullName>
    </submittedName>
</protein>
<evidence type="ECO:0000313" key="3">
    <source>
        <dbReference type="Proteomes" id="UP000304928"/>
    </source>
</evidence>
<feature type="compositionally biased region" description="Acidic residues" evidence="1">
    <location>
        <begin position="693"/>
        <end position="713"/>
    </location>
</feature>